<organism evidence="2 3">
    <name type="scientific">Microbacterium allomyrinae</name>
    <dbReference type="NCBI Taxonomy" id="2830666"/>
    <lineage>
        <taxon>Bacteria</taxon>
        <taxon>Bacillati</taxon>
        <taxon>Actinomycetota</taxon>
        <taxon>Actinomycetes</taxon>
        <taxon>Micrococcales</taxon>
        <taxon>Microbacteriaceae</taxon>
        <taxon>Microbacterium</taxon>
    </lineage>
</organism>
<dbReference type="InterPro" id="IPR043129">
    <property type="entry name" value="ATPase_NBD"/>
</dbReference>
<name>A0A9X1S595_9MICO</name>
<dbReference type="AlphaFoldDB" id="A0A9X1S595"/>
<dbReference type="InterPro" id="IPR036388">
    <property type="entry name" value="WH-like_DNA-bd_sf"/>
</dbReference>
<comment type="caution">
    <text evidence="2">The sequence shown here is derived from an EMBL/GenBank/DDBJ whole genome shotgun (WGS) entry which is preliminary data.</text>
</comment>
<keyword evidence="3" id="KW-1185">Reference proteome</keyword>
<dbReference type="Pfam" id="PF00480">
    <property type="entry name" value="ROK"/>
    <property type="match status" value="1"/>
</dbReference>
<accession>A0A9X1S595</accession>
<dbReference type="Gene3D" id="1.10.10.10">
    <property type="entry name" value="Winged helix-like DNA-binding domain superfamily/Winged helix DNA-binding domain"/>
    <property type="match status" value="1"/>
</dbReference>
<dbReference type="Proteomes" id="UP001139354">
    <property type="component" value="Unassembled WGS sequence"/>
</dbReference>
<proteinExistence type="inferred from homology"/>
<dbReference type="InterPro" id="IPR000600">
    <property type="entry name" value="ROK"/>
</dbReference>
<dbReference type="SUPFAM" id="SSF53067">
    <property type="entry name" value="Actin-like ATPase domain"/>
    <property type="match status" value="1"/>
</dbReference>
<dbReference type="PANTHER" id="PTHR18964:SF149">
    <property type="entry name" value="BIFUNCTIONAL UDP-N-ACETYLGLUCOSAMINE 2-EPIMERASE_N-ACETYLMANNOSAMINE KINASE"/>
    <property type="match status" value="1"/>
</dbReference>
<dbReference type="EMBL" id="JAGTTN010000006">
    <property type="protein sequence ID" value="MCC2033705.1"/>
    <property type="molecule type" value="Genomic_DNA"/>
</dbReference>
<dbReference type="PANTHER" id="PTHR18964">
    <property type="entry name" value="ROK (REPRESSOR, ORF, KINASE) FAMILY"/>
    <property type="match status" value="1"/>
</dbReference>
<reference evidence="2" key="1">
    <citation type="submission" date="2021-04" db="EMBL/GenBank/DDBJ databases">
        <title>Microbacterium tenobrionis sp. nov. and Microbacterium allomyrinae sp. nov., isolated from larvae of Tenobrio molitor and Allomyrina dichotoma, respectively.</title>
        <authorList>
            <person name="Lee S.D."/>
        </authorList>
    </citation>
    <scope>NUCLEOTIDE SEQUENCE</scope>
    <source>
        <strain evidence="2">BWT-G7</strain>
    </source>
</reference>
<evidence type="ECO:0000313" key="3">
    <source>
        <dbReference type="Proteomes" id="UP001139354"/>
    </source>
</evidence>
<dbReference type="Gene3D" id="3.30.420.40">
    <property type="match status" value="2"/>
</dbReference>
<gene>
    <name evidence="2" type="ORF">KEC57_16090</name>
</gene>
<comment type="similarity">
    <text evidence="1">Belongs to the ROK (NagC/XylR) family.</text>
</comment>
<sequence length="419" mass="43594">MWTCSEYVREGFEVKGNKYPERGHSARTVSRVTDPLPAVEGIRQRNLARLLRLVHLEGPLSRASLTESTGLNRSTVADLVAELARLGLVAEHAPDPSRRVGRPSPVVAVDHTVLALAVNPEVDALTIAAVGLDHTIARRERIDLDHLLTPAETAALVAARLRAWRSGPLAAARIVSVGLAVPGLVRAADGLVRNAPHLRWIDAPLRDLVSAATDLPTVVGNDAALGALAEHLYGAARGIDDVVYLNGGASGIGGGLIVHGMPVAGAGGYSGEFGQNRPGIAADTDRRAENGVLEDEVSRARLLAAVGLHTADEPTLAAALGASEDPAVEAELARQRRILSTALANAVNVLNPSVVVLGGFLATIAAHDPQGLLDAVAAQAMPSTMEGLDIRVASLAEDRLLIGAAEAAFADLLRDPTAL</sequence>
<protein>
    <submittedName>
        <fullName evidence="2">ROK family protein</fullName>
    </submittedName>
</protein>
<dbReference type="InterPro" id="IPR036390">
    <property type="entry name" value="WH_DNA-bd_sf"/>
</dbReference>
<evidence type="ECO:0000256" key="1">
    <source>
        <dbReference type="ARBA" id="ARBA00006479"/>
    </source>
</evidence>
<dbReference type="SUPFAM" id="SSF46785">
    <property type="entry name" value="Winged helix' DNA-binding domain"/>
    <property type="match status" value="1"/>
</dbReference>
<evidence type="ECO:0000313" key="2">
    <source>
        <dbReference type="EMBL" id="MCC2033705.1"/>
    </source>
</evidence>